<keyword evidence="3" id="KW-1185">Reference proteome</keyword>
<name>A0AAN8Q3Y2_PATCE</name>
<dbReference type="AlphaFoldDB" id="A0AAN8Q3Y2"/>
<accession>A0AAN8Q3Y2</accession>
<evidence type="ECO:0000313" key="2">
    <source>
        <dbReference type="EMBL" id="KAK6182235.1"/>
    </source>
</evidence>
<evidence type="ECO:0000313" key="3">
    <source>
        <dbReference type="Proteomes" id="UP001347796"/>
    </source>
</evidence>
<proteinExistence type="predicted"/>
<dbReference type="EMBL" id="JAZGQO010000007">
    <property type="protein sequence ID" value="KAK6182235.1"/>
    <property type="molecule type" value="Genomic_DNA"/>
</dbReference>
<reference evidence="2 3" key="1">
    <citation type="submission" date="2024-01" db="EMBL/GenBank/DDBJ databases">
        <title>The genome of the rayed Mediterranean limpet Patella caerulea (Linnaeus, 1758).</title>
        <authorList>
            <person name="Anh-Thu Weber A."/>
            <person name="Halstead-Nussloch G."/>
        </authorList>
    </citation>
    <scope>NUCLEOTIDE SEQUENCE [LARGE SCALE GENOMIC DNA]</scope>
    <source>
        <strain evidence="2">AATW-2023a</strain>
        <tissue evidence="2">Whole specimen</tissue>
    </source>
</reference>
<dbReference type="Pfam" id="PF20700">
    <property type="entry name" value="Mutator"/>
    <property type="match status" value="1"/>
</dbReference>
<evidence type="ECO:0000259" key="1">
    <source>
        <dbReference type="Pfam" id="PF20700"/>
    </source>
</evidence>
<dbReference type="Proteomes" id="UP001347796">
    <property type="component" value="Unassembled WGS sequence"/>
</dbReference>
<organism evidence="2 3">
    <name type="scientific">Patella caerulea</name>
    <name type="common">Rayed Mediterranean limpet</name>
    <dbReference type="NCBI Taxonomy" id="87958"/>
    <lineage>
        <taxon>Eukaryota</taxon>
        <taxon>Metazoa</taxon>
        <taxon>Spiralia</taxon>
        <taxon>Lophotrochozoa</taxon>
        <taxon>Mollusca</taxon>
        <taxon>Gastropoda</taxon>
        <taxon>Patellogastropoda</taxon>
        <taxon>Patelloidea</taxon>
        <taxon>Patellidae</taxon>
        <taxon>Patella</taxon>
    </lineage>
</organism>
<protein>
    <recommendedName>
        <fullName evidence="1">Mutator-like transposase domain-containing protein</fullName>
    </recommendedName>
</protein>
<gene>
    <name evidence="2" type="ORF">SNE40_009963</name>
</gene>
<sequence length="123" mass="14175">MHLCKKNRSSSEKEFDAWFVTHNSKQECNINFNGTSNAMEVEAATVLWKRSMESGFRNKILFSDEYSKSFDKLTKLNIYGDGHIIEKHDECVNHVPNPNYHLNQKKCGVIFGVRVPEGSHRAQ</sequence>
<feature type="domain" description="Mutator-like transposase" evidence="1">
    <location>
        <begin position="22"/>
        <end position="95"/>
    </location>
</feature>
<comment type="caution">
    <text evidence="2">The sequence shown here is derived from an EMBL/GenBank/DDBJ whole genome shotgun (WGS) entry which is preliminary data.</text>
</comment>
<dbReference type="InterPro" id="IPR049012">
    <property type="entry name" value="Mutator_transp_dom"/>
</dbReference>